<proteinExistence type="predicted"/>
<keyword evidence="2" id="KW-1185">Reference proteome</keyword>
<gene>
    <name evidence="1" type="ORF">chiPu_0026124</name>
</gene>
<accession>A0A401THM6</accession>
<dbReference type="Proteomes" id="UP000287033">
    <property type="component" value="Unassembled WGS sequence"/>
</dbReference>
<reference evidence="1 2" key="1">
    <citation type="journal article" date="2018" name="Nat. Ecol. Evol.">
        <title>Shark genomes provide insights into elasmobranch evolution and the origin of vertebrates.</title>
        <authorList>
            <person name="Hara Y"/>
            <person name="Yamaguchi K"/>
            <person name="Onimaru K"/>
            <person name="Kadota M"/>
            <person name="Koyanagi M"/>
            <person name="Keeley SD"/>
            <person name="Tatsumi K"/>
            <person name="Tanaka K"/>
            <person name="Motone F"/>
            <person name="Kageyama Y"/>
            <person name="Nozu R"/>
            <person name="Adachi N"/>
            <person name="Nishimura O"/>
            <person name="Nakagawa R"/>
            <person name="Tanegashima C"/>
            <person name="Kiyatake I"/>
            <person name="Matsumoto R"/>
            <person name="Murakumo K"/>
            <person name="Nishida K"/>
            <person name="Terakita A"/>
            <person name="Kuratani S"/>
            <person name="Sato K"/>
            <person name="Hyodo S Kuraku.S."/>
        </authorList>
    </citation>
    <scope>NUCLEOTIDE SEQUENCE [LARGE SCALE GENOMIC DNA]</scope>
</reference>
<sequence>MTTVRKRIIGKVPDWFPVETQLLMRLVSLLDVTIPDSSVSDEAGEVDSFTVVGWVADEFSVTADACVDSGDNSDAGSFDDDNCVTDEWLLDEDPLTNETVEATCDDP</sequence>
<name>A0A401THM6_CHIPU</name>
<evidence type="ECO:0000313" key="1">
    <source>
        <dbReference type="EMBL" id="GCC42164.1"/>
    </source>
</evidence>
<comment type="caution">
    <text evidence="1">The sequence shown here is derived from an EMBL/GenBank/DDBJ whole genome shotgun (WGS) entry which is preliminary data.</text>
</comment>
<dbReference type="EMBL" id="BEZZ01072878">
    <property type="protein sequence ID" value="GCC42164.1"/>
    <property type="molecule type" value="Genomic_DNA"/>
</dbReference>
<protein>
    <submittedName>
        <fullName evidence="1">Uncharacterized protein</fullName>
    </submittedName>
</protein>
<evidence type="ECO:0000313" key="2">
    <source>
        <dbReference type="Proteomes" id="UP000287033"/>
    </source>
</evidence>
<dbReference type="AlphaFoldDB" id="A0A401THM6"/>
<organism evidence="1 2">
    <name type="scientific">Chiloscyllium punctatum</name>
    <name type="common">Brownbanded bambooshark</name>
    <name type="synonym">Hemiscyllium punctatum</name>
    <dbReference type="NCBI Taxonomy" id="137246"/>
    <lineage>
        <taxon>Eukaryota</taxon>
        <taxon>Metazoa</taxon>
        <taxon>Chordata</taxon>
        <taxon>Craniata</taxon>
        <taxon>Vertebrata</taxon>
        <taxon>Chondrichthyes</taxon>
        <taxon>Elasmobranchii</taxon>
        <taxon>Galeomorphii</taxon>
        <taxon>Galeoidea</taxon>
        <taxon>Orectolobiformes</taxon>
        <taxon>Hemiscylliidae</taxon>
        <taxon>Chiloscyllium</taxon>
    </lineage>
</organism>